<dbReference type="EMBL" id="CP001034">
    <property type="protein sequence ID" value="ACB84624.1"/>
    <property type="molecule type" value="Genomic_DNA"/>
</dbReference>
<evidence type="ECO:0000313" key="1">
    <source>
        <dbReference type="EMBL" id="ACB84624.1"/>
    </source>
</evidence>
<dbReference type="Proteomes" id="UP000001683">
    <property type="component" value="Chromosome"/>
</dbReference>
<keyword evidence="2" id="KW-1185">Reference proteome</keyword>
<dbReference type="KEGG" id="nth:Nther_1040"/>
<dbReference type="InParanoid" id="B2A101"/>
<evidence type="ECO:0000313" key="2">
    <source>
        <dbReference type="Proteomes" id="UP000001683"/>
    </source>
</evidence>
<reference evidence="1 2" key="1">
    <citation type="submission" date="2008-04" db="EMBL/GenBank/DDBJ databases">
        <title>Complete sequence of chromosome of Natranaerobius thermophilus JW/NM-WN-LF.</title>
        <authorList>
            <consortium name="US DOE Joint Genome Institute"/>
            <person name="Copeland A."/>
            <person name="Lucas S."/>
            <person name="Lapidus A."/>
            <person name="Glavina del Rio T."/>
            <person name="Dalin E."/>
            <person name="Tice H."/>
            <person name="Bruce D."/>
            <person name="Goodwin L."/>
            <person name="Pitluck S."/>
            <person name="Chertkov O."/>
            <person name="Brettin T."/>
            <person name="Detter J.C."/>
            <person name="Han C."/>
            <person name="Kuske C.R."/>
            <person name="Schmutz J."/>
            <person name="Larimer F."/>
            <person name="Land M."/>
            <person name="Hauser L."/>
            <person name="Kyrpides N."/>
            <person name="Lykidis A."/>
            <person name="Mesbah N.M."/>
            <person name="Wiegel J."/>
        </authorList>
    </citation>
    <scope>NUCLEOTIDE SEQUENCE [LARGE SCALE GENOMIC DNA]</scope>
    <source>
        <strain evidence="2">ATCC BAA-1301 / DSM 18059 / JW/NM-WN-LF</strain>
    </source>
</reference>
<name>B2A101_NATTJ</name>
<dbReference type="STRING" id="457570.Nther_1040"/>
<protein>
    <submittedName>
        <fullName evidence="1">Uncharacterized protein</fullName>
    </submittedName>
</protein>
<dbReference type="RefSeq" id="WP_012447501.1">
    <property type="nucleotide sequence ID" value="NC_010718.1"/>
</dbReference>
<dbReference type="AlphaFoldDB" id="B2A101"/>
<dbReference type="HOGENOM" id="CLU_185024_1_0_9"/>
<sequence>MKWDEVRKLYPGQFVKVEILESEIRGNKKYVTDVAVIKPISDKKEATQELINSKGDTVVYHTDNEEIVLEIKNIKGYRGIVQ</sequence>
<accession>B2A101</accession>
<proteinExistence type="predicted"/>
<reference evidence="1 2" key="2">
    <citation type="journal article" date="2011" name="J. Bacteriol.">
        <title>Complete genome sequence of the anaerobic, halophilic alkalithermophile Natranaerobius thermophilus JW/NM-WN-LF.</title>
        <authorList>
            <person name="Zhao B."/>
            <person name="Mesbah N.M."/>
            <person name="Dalin E."/>
            <person name="Goodwin L."/>
            <person name="Nolan M."/>
            <person name="Pitluck S."/>
            <person name="Chertkov O."/>
            <person name="Brettin T.S."/>
            <person name="Han J."/>
            <person name="Larimer F.W."/>
            <person name="Land M.L."/>
            <person name="Hauser L."/>
            <person name="Kyrpides N."/>
            <person name="Wiegel J."/>
        </authorList>
    </citation>
    <scope>NUCLEOTIDE SEQUENCE [LARGE SCALE GENOMIC DNA]</scope>
    <source>
        <strain evidence="2">ATCC BAA-1301 / DSM 18059 / JW/NM-WN-LF</strain>
    </source>
</reference>
<gene>
    <name evidence="1" type="ordered locus">Nther_1040</name>
</gene>
<dbReference type="OrthoDB" id="5770817at2"/>
<dbReference type="eggNOG" id="ENOG50331DU">
    <property type="taxonomic scope" value="Bacteria"/>
</dbReference>
<organism evidence="1 2">
    <name type="scientific">Natranaerobius thermophilus (strain ATCC BAA-1301 / DSM 18059 / JW/NM-WN-LF)</name>
    <dbReference type="NCBI Taxonomy" id="457570"/>
    <lineage>
        <taxon>Bacteria</taxon>
        <taxon>Bacillati</taxon>
        <taxon>Bacillota</taxon>
        <taxon>Clostridia</taxon>
        <taxon>Natranaerobiales</taxon>
        <taxon>Natranaerobiaceae</taxon>
        <taxon>Natranaerobius</taxon>
    </lineage>
</organism>